<dbReference type="Gene3D" id="3.40.710.10">
    <property type="entry name" value="DD-peptidase/beta-lactamase superfamily"/>
    <property type="match status" value="1"/>
</dbReference>
<name>A0A5J6MIR0_9PROT</name>
<dbReference type="Pfam" id="PF00905">
    <property type="entry name" value="Transpeptidase"/>
    <property type="match status" value="1"/>
</dbReference>
<evidence type="ECO:0000256" key="4">
    <source>
        <dbReference type="ARBA" id="ARBA00022645"/>
    </source>
</evidence>
<evidence type="ECO:0000256" key="11">
    <source>
        <dbReference type="ARBA" id="ARBA00049902"/>
    </source>
</evidence>
<comment type="similarity">
    <text evidence="2">In the C-terminal section; belongs to the transpeptidase family.</text>
</comment>
<organism evidence="15 16">
    <name type="scientific">Hypericibacter terrae</name>
    <dbReference type="NCBI Taxonomy" id="2602015"/>
    <lineage>
        <taxon>Bacteria</taxon>
        <taxon>Pseudomonadati</taxon>
        <taxon>Pseudomonadota</taxon>
        <taxon>Alphaproteobacteria</taxon>
        <taxon>Rhodospirillales</taxon>
        <taxon>Dongiaceae</taxon>
        <taxon>Hypericibacter</taxon>
    </lineage>
</organism>
<keyword evidence="16" id="KW-1185">Reference proteome</keyword>
<dbReference type="Pfam" id="PF00912">
    <property type="entry name" value="Transgly"/>
    <property type="match status" value="1"/>
</dbReference>
<dbReference type="InterPro" id="IPR023346">
    <property type="entry name" value="Lysozyme-like_dom_sf"/>
</dbReference>
<evidence type="ECO:0000313" key="15">
    <source>
        <dbReference type="EMBL" id="QEX17081.1"/>
    </source>
</evidence>
<keyword evidence="4" id="KW-0121">Carboxypeptidase</keyword>
<reference evidence="15 16" key="1">
    <citation type="submission" date="2019-08" db="EMBL/GenBank/DDBJ databases">
        <title>Hyperibacter terrae gen. nov., sp. nov. and Hyperibacter viscosus sp. nov., two new members in the family Rhodospirillaceae isolated from the rhizosphere of Hypericum perforatum.</title>
        <authorList>
            <person name="Noviana Z."/>
        </authorList>
    </citation>
    <scope>NUCLEOTIDE SEQUENCE [LARGE SCALE GENOMIC DNA]</scope>
    <source>
        <strain evidence="15 16">R5913</strain>
    </source>
</reference>
<dbReference type="PANTHER" id="PTHR32282">
    <property type="entry name" value="BINDING PROTEIN TRANSPEPTIDASE, PUTATIVE-RELATED"/>
    <property type="match status" value="1"/>
</dbReference>
<dbReference type="Proteomes" id="UP000326202">
    <property type="component" value="Chromosome"/>
</dbReference>
<keyword evidence="8" id="KW-0378">Hydrolase</keyword>
<evidence type="ECO:0000313" key="16">
    <source>
        <dbReference type="Proteomes" id="UP000326202"/>
    </source>
</evidence>
<comment type="pathway">
    <text evidence="1">Cell wall biogenesis; peptidoglycan biosynthesis.</text>
</comment>
<dbReference type="Gene3D" id="1.10.3810.10">
    <property type="entry name" value="Biosynthetic peptidoglycan transglycosylase-like"/>
    <property type="match status" value="1"/>
</dbReference>
<dbReference type="GO" id="GO:0030288">
    <property type="term" value="C:outer membrane-bounded periplasmic space"/>
    <property type="evidence" value="ECO:0007669"/>
    <property type="project" value="TreeGrafter"/>
</dbReference>
<keyword evidence="9" id="KW-0511">Multifunctional enzyme</keyword>
<evidence type="ECO:0000256" key="1">
    <source>
        <dbReference type="ARBA" id="ARBA00004752"/>
    </source>
</evidence>
<proteinExistence type="inferred from homology"/>
<dbReference type="GO" id="GO:0009252">
    <property type="term" value="P:peptidoglycan biosynthetic process"/>
    <property type="evidence" value="ECO:0007669"/>
    <property type="project" value="UniProtKB-UniPathway"/>
</dbReference>
<dbReference type="GO" id="GO:0006508">
    <property type="term" value="P:proteolysis"/>
    <property type="evidence" value="ECO:0007669"/>
    <property type="project" value="UniProtKB-KW"/>
</dbReference>
<evidence type="ECO:0000256" key="9">
    <source>
        <dbReference type="ARBA" id="ARBA00023268"/>
    </source>
</evidence>
<keyword evidence="6" id="KW-0328">Glycosyltransferase</keyword>
<dbReference type="InterPro" id="IPR001264">
    <property type="entry name" value="Glyco_trans_51"/>
</dbReference>
<dbReference type="SUPFAM" id="SSF53955">
    <property type="entry name" value="Lysozyme-like"/>
    <property type="match status" value="1"/>
</dbReference>
<dbReference type="GO" id="GO:0008955">
    <property type="term" value="F:peptidoglycan glycosyltransferase activity"/>
    <property type="evidence" value="ECO:0007669"/>
    <property type="project" value="UniProtKB-EC"/>
</dbReference>
<sequence>MRLRMTSQTAGTRRDTGEVRRRRLFLAVAGPVVAMLALAIGLDRIFPPQLDRLRNVSVLVEDSDGQLLRPFAAADGAWRLPVTADQVDPRFLQMLVAYEDRRFYWHEGVDPLALARAVGQWVRNGSVVSGASTLTMQTVRLLEPRPRTLGSKLIEMARAVQLEAHFSKSEILGIYLTLAPYGGNLEGVRAASLFYFGKEPAHLTDGEAAMLVALPQQPERVRPDRNPLAAREARDHVLQRLANAGLIGETELAELGSEAVPQGRLEAPMVAAHLAERLKAADPASTEIRTTIDGSLQRGLEALVARRRGELEAGATIAVLAVRNSDHAVRGYVGSTDILDSSRHGPIDMITAVRSPGSTLKPFIYGLAFDGLLIHPETIMVDRPMRFGGYAPRNFDNRFHGEMTAREALQMSLNLPAVALLDRIGPLELARRFGLSGVALRLPAETEQPGLPIALGGVGVTLQDLVTLYAGLANKGTTAPLRFRLDQAEGDKQALMSPLAAWYVTHILEDMPPPPNRLIESDGRRQRQIAYKTGTSYGFRDAWAIGYDREWTIGVWVGRPDGSFSPGRMGRDAAAPILYEAFDLLPPPSGNDALMKPSGPAPAGAILATNSELPASLRRFQPAAYAWRSSSGLQGPNLTFPQDGAVVELKAGDHLASLPLEVTGGELPLIWLVNGRPLSAQPWRRQAEWLPDGMGEARITVIDKAGRSASAEIWIQ</sequence>
<protein>
    <recommendedName>
        <fullName evidence="10">peptidoglycan glycosyltransferase</fullName>
        <ecNumber evidence="10">2.4.99.28</ecNumber>
    </recommendedName>
</protein>
<evidence type="ECO:0000259" key="12">
    <source>
        <dbReference type="Pfam" id="PF00905"/>
    </source>
</evidence>
<evidence type="ECO:0000256" key="5">
    <source>
        <dbReference type="ARBA" id="ARBA00022670"/>
    </source>
</evidence>
<dbReference type="RefSeq" id="WP_225308658.1">
    <property type="nucleotide sequence ID" value="NZ_CP042906.1"/>
</dbReference>
<dbReference type="InterPro" id="IPR036950">
    <property type="entry name" value="PBP_transglycosylase"/>
</dbReference>
<dbReference type="InterPro" id="IPR001460">
    <property type="entry name" value="PCN-bd_Tpept"/>
</dbReference>
<gene>
    <name evidence="15" type="ORF">FRZ44_23770</name>
</gene>
<comment type="similarity">
    <text evidence="3">In the N-terminal section; belongs to the glycosyltransferase 51 family.</text>
</comment>
<evidence type="ECO:0000256" key="2">
    <source>
        <dbReference type="ARBA" id="ARBA00007090"/>
    </source>
</evidence>
<evidence type="ECO:0000256" key="6">
    <source>
        <dbReference type="ARBA" id="ARBA00022676"/>
    </source>
</evidence>
<keyword evidence="7" id="KW-0808">Transferase</keyword>
<dbReference type="GO" id="GO:0008658">
    <property type="term" value="F:penicillin binding"/>
    <property type="evidence" value="ECO:0007669"/>
    <property type="project" value="InterPro"/>
</dbReference>
<dbReference type="EC" id="2.4.99.28" evidence="10"/>
<dbReference type="SUPFAM" id="SSF56601">
    <property type="entry name" value="beta-lactamase/transpeptidase-like"/>
    <property type="match status" value="1"/>
</dbReference>
<dbReference type="KEGG" id="htq:FRZ44_23770"/>
<evidence type="ECO:0000259" key="13">
    <source>
        <dbReference type="Pfam" id="PF00912"/>
    </source>
</evidence>
<dbReference type="InterPro" id="IPR050396">
    <property type="entry name" value="Glycosyltr_51/Transpeptidase"/>
</dbReference>
<dbReference type="UniPathway" id="UPA00219"/>
<dbReference type="PANTHER" id="PTHR32282:SF15">
    <property type="entry name" value="PENICILLIN-BINDING PROTEIN 1C"/>
    <property type="match status" value="1"/>
</dbReference>
<evidence type="ECO:0000256" key="10">
    <source>
        <dbReference type="ARBA" id="ARBA00044770"/>
    </source>
</evidence>
<comment type="catalytic activity">
    <reaction evidence="11">
        <text>[GlcNAc-(1-&gt;4)-Mur2Ac(oyl-L-Ala-gamma-D-Glu-L-Lys-D-Ala-D-Ala)](n)-di-trans,octa-cis-undecaprenyl diphosphate + beta-D-GlcNAc-(1-&gt;4)-Mur2Ac(oyl-L-Ala-gamma-D-Glu-L-Lys-D-Ala-D-Ala)-di-trans,octa-cis-undecaprenyl diphosphate = [GlcNAc-(1-&gt;4)-Mur2Ac(oyl-L-Ala-gamma-D-Glu-L-Lys-D-Ala-D-Ala)](n+1)-di-trans,octa-cis-undecaprenyl diphosphate + di-trans,octa-cis-undecaprenyl diphosphate + H(+)</text>
        <dbReference type="Rhea" id="RHEA:23708"/>
        <dbReference type="Rhea" id="RHEA-COMP:9602"/>
        <dbReference type="Rhea" id="RHEA-COMP:9603"/>
        <dbReference type="ChEBI" id="CHEBI:15378"/>
        <dbReference type="ChEBI" id="CHEBI:58405"/>
        <dbReference type="ChEBI" id="CHEBI:60033"/>
        <dbReference type="ChEBI" id="CHEBI:78435"/>
        <dbReference type="EC" id="2.4.99.28"/>
    </reaction>
</comment>
<feature type="domain" description="Glycosyl transferase family 51" evidence="13">
    <location>
        <begin position="75"/>
        <end position="241"/>
    </location>
</feature>
<dbReference type="AlphaFoldDB" id="A0A5J6MIR0"/>
<evidence type="ECO:0000256" key="7">
    <source>
        <dbReference type="ARBA" id="ARBA00022679"/>
    </source>
</evidence>
<evidence type="ECO:0000256" key="3">
    <source>
        <dbReference type="ARBA" id="ARBA00007739"/>
    </source>
</evidence>
<dbReference type="InterPro" id="IPR012338">
    <property type="entry name" value="Beta-lactam/transpept-like"/>
</dbReference>
<keyword evidence="5" id="KW-0645">Protease</keyword>
<dbReference type="GO" id="GO:0004180">
    <property type="term" value="F:carboxypeptidase activity"/>
    <property type="evidence" value="ECO:0007669"/>
    <property type="project" value="UniProtKB-KW"/>
</dbReference>
<dbReference type="InterPro" id="IPR011815">
    <property type="entry name" value="PBP_1c"/>
</dbReference>
<dbReference type="EMBL" id="CP042906">
    <property type="protein sequence ID" value="QEX17081.1"/>
    <property type="molecule type" value="Genomic_DNA"/>
</dbReference>
<evidence type="ECO:0000259" key="14">
    <source>
        <dbReference type="Pfam" id="PF06832"/>
    </source>
</evidence>
<dbReference type="InterPro" id="IPR009647">
    <property type="entry name" value="PBP_C"/>
</dbReference>
<feature type="domain" description="Penicillin-binding protein transpeptidase" evidence="12">
    <location>
        <begin position="348"/>
        <end position="577"/>
    </location>
</feature>
<feature type="domain" description="Penicillin-binding C-terminal" evidence="14">
    <location>
        <begin position="634"/>
        <end position="712"/>
    </location>
</feature>
<dbReference type="Pfam" id="PF06832">
    <property type="entry name" value="BiPBP_C"/>
    <property type="match status" value="1"/>
</dbReference>
<dbReference type="NCBIfam" id="TIGR02073">
    <property type="entry name" value="PBP_1c"/>
    <property type="match status" value="1"/>
</dbReference>
<evidence type="ECO:0000256" key="8">
    <source>
        <dbReference type="ARBA" id="ARBA00022801"/>
    </source>
</evidence>
<accession>A0A5J6MIR0</accession>